<sequence>MWERVCRILEYNKMKEQLIQHASSSLGKQRVEQLVPLTDIDEIKHQQVSTYEGVKVLRLKGQAPLGGIRDIRNSVKRARIGGALNELELLDIASTIYGSRRFKSFIQGMLEDEVELTIFPELVNRIVALTDLEREIKQAIDENGEVLDSASPTLRSLRQQIRSHESSVRSKLESITRSSSGRKMLSDAIITIRNDRFVIPVKQEYRGHFGGMVHDQSASGATLFIEPNSVVQINNQLREARMKEKQEIDRILHALTASVSVEAEELLVIVEVMTEVDFIFAKALYSQAIKGTEPKLNNSGYIKMVKARHPLIPTDEIVPIDVEIGRDYSSLVITGPNTGGKTVTLKTVGLLTLMVQSGLQIPCEEGSTAAIFNQIFADIGDEQSIEQSLSTFSSHMTNIVDILERVDHCSLVLFDELGAGTDPTEGAALAIAILDYVYDAGAKVIATTHYSELKGYAYNRKGVMNASVEFDVETLRPTYRLLIGVPGRSNAFAISRRLGLSDAIIEDAKSHIGADTNKIENMIASLEDSRKQAEREMEETEKFSREAERLHQELEQEFARLEQEKEKILRAAEEKAAESVKKAKQEAESIISELREIQKNNPQIKDHELIAAKKRLEQAEPHLVDKGIPNGNKKKEIAKKQKLIPGDEVKVISFDQKGHIVEKVNEKEYFVQLGMMKMKVKVDDLLYIDRPKQVEKNPLSTIRGKDSHVKTELDLRGERYEDAMMEVEKYLDDAVLAGYAQVSIIHGKGTGALRKGVQELLKSHQNVKGTRMGSMGEGGTGVTVVTLK</sequence>
<accession>A0ABS6JKU6</accession>
<evidence type="ECO:0000256" key="7">
    <source>
        <dbReference type="SAM" id="Coils"/>
    </source>
</evidence>
<name>A0ABS6JKU6_9BACI</name>
<dbReference type="SMART" id="SM00463">
    <property type="entry name" value="SMR"/>
    <property type="match status" value="1"/>
</dbReference>
<keyword evidence="6" id="KW-0540">Nuclease</keyword>
<dbReference type="InterPro" id="IPR000432">
    <property type="entry name" value="DNA_mismatch_repair_MutS_C"/>
</dbReference>
<dbReference type="NCBIfam" id="TIGR01069">
    <property type="entry name" value="mutS2"/>
    <property type="match status" value="1"/>
</dbReference>
<keyword evidence="1 6" id="KW-0699">rRNA-binding</keyword>
<dbReference type="Pfam" id="PF01713">
    <property type="entry name" value="Smr"/>
    <property type="match status" value="1"/>
</dbReference>
<dbReference type="SMART" id="SM00534">
    <property type="entry name" value="MUTSac"/>
    <property type="match status" value="1"/>
</dbReference>
<keyword evidence="6 9" id="KW-0255">Endonuclease</keyword>
<dbReference type="InterPro" id="IPR007696">
    <property type="entry name" value="DNA_mismatch_repair_MutS_core"/>
</dbReference>
<dbReference type="HAMAP" id="MF_00092">
    <property type="entry name" value="MutS2"/>
    <property type="match status" value="1"/>
</dbReference>
<evidence type="ECO:0000256" key="5">
    <source>
        <dbReference type="ARBA" id="ARBA00022884"/>
    </source>
</evidence>
<feature type="binding site" evidence="6">
    <location>
        <begin position="335"/>
        <end position="342"/>
    </location>
    <ligand>
        <name>ATP</name>
        <dbReference type="ChEBI" id="CHEBI:30616"/>
    </ligand>
</feature>
<dbReference type="InterPro" id="IPR002625">
    <property type="entry name" value="Smr_dom"/>
</dbReference>
<dbReference type="PROSITE" id="PS50828">
    <property type="entry name" value="SMR"/>
    <property type="match status" value="1"/>
</dbReference>
<dbReference type="Pfam" id="PF20297">
    <property type="entry name" value="MSSS"/>
    <property type="match status" value="1"/>
</dbReference>
<dbReference type="GO" id="GO:0004519">
    <property type="term" value="F:endonuclease activity"/>
    <property type="evidence" value="ECO:0007669"/>
    <property type="project" value="UniProtKB-KW"/>
</dbReference>
<protein>
    <recommendedName>
        <fullName evidence="6">Endonuclease MutS2</fullName>
        <ecNumber evidence="6">3.1.-.-</ecNumber>
    </recommendedName>
    <alternativeName>
        <fullName evidence="6">Ribosome-associated protein quality control-upstream factor</fullName>
        <shortName evidence="6">RQC-upstream factor</shortName>
        <shortName evidence="6">RqcU</shortName>
        <ecNumber evidence="6">3.6.4.-</ecNumber>
    </alternativeName>
</protein>
<dbReference type="PROSITE" id="PS00486">
    <property type="entry name" value="DNA_MISMATCH_REPAIR_2"/>
    <property type="match status" value="1"/>
</dbReference>
<dbReference type="SMART" id="SM00533">
    <property type="entry name" value="MUTSd"/>
    <property type="match status" value="1"/>
</dbReference>
<feature type="coiled-coil region" evidence="7">
    <location>
        <begin position="516"/>
        <end position="600"/>
    </location>
</feature>
<evidence type="ECO:0000256" key="2">
    <source>
        <dbReference type="ARBA" id="ARBA00022741"/>
    </source>
</evidence>
<organism evidence="9 10">
    <name type="scientific">Evansella tamaricis</name>
    <dbReference type="NCBI Taxonomy" id="2069301"/>
    <lineage>
        <taxon>Bacteria</taxon>
        <taxon>Bacillati</taxon>
        <taxon>Bacillota</taxon>
        <taxon>Bacilli</taxon>
        <taxon>Bacillales</taxon>
        <taxon>Bacillaceae</taxon>
        <taxon>Evansella</taxon>
    </lineage>
</organism>
<evidence type="ECO:0000256" key="3">
    <source>
        <dbReference type="ARBA" id="ARBA00022801"/>
    </source>
</evidence>
<reference evidence="9 10" key="1">
    <citation type="submission" date="2021-06" db="EMBL/GenBank/DDBJ databases">
        <title>Bacillus sp. RD4P76, an endophyte from a halophyte.</title>
        <authorList>
            <person name="Sun J.-Q."/>
        </authorList>
    </citation>
    <scope>NUCLEOTIDE SEQUENCE [LARGE SCALE GENOMIC DNA]</scope>
    <source>
        <strain evidence="9 10">CGMCC 1.15917</strain>
    </source>
</reference>
<evidence type="ECO:0000256" key="4">
    <source>
        <dbReference type="ARBA" id="ARBA00022840"/>
    </source>
</evidence>
<dbReference type="CDD" id="cd06503">
    <property type="entry name" value="ATP-synt_Fo_b"/>
    <property type="match status" value="1"/>
</dbReference>
<evidence type="ECO:0000259" key="8">
    <source>
        <dbReference type="PROSITE" id="PS50828"/>
    </source>
</evidence>
<keyword evidence="3 6" id="KW-0378">Hydrolase</keyword>
<dbReference type="EMBL" id="JAHQCS010000172">
    <property type="protein sequence ID" value="MBU9714297.1"/>
    <property type="molecule type" value="Genomic_DNA"/>
</dbReference>
<dbReference type="InterPro" id="IPR046893">
    <property type="entry name" value="MSSS"/>
</dbReference>
<comment type="function">
    <text evidence="6">Endonuclease that is involved in the suppression of homologous recombination and thus may have a key role in the control of bacterial genetic diversity.</text>
</comment>
<feature type="domain" description="Smr" evidence="8">
    <location>
        <begin position="713"/>
        <end position="788"/>
    </location>
</feature>
<comment type="function">
    <text evidence="6">Acts as a ribosome collision sensor, splitting the ribosome into its 2 subunits. Detects stalled/collided 70S ribosomes which it binds and splits by an ATP-hydrolysis driven conformational change. Acts upstream of the ribosome quality control system (RQC), a ribosome-associated complex that mediates the extraction of incompletely synthesized nascent chains from stalled ribosomes and their subsequent degradation. Probably generates substrates for RQC.</text>
</comment>
<keyword evidence="5 6" id="KW-0694">RNA-binding</keyword>
<evidence type="ECO:0000256" key="6">
    <source>
        <dbReference type="HAMAP-Rule" id="MF_00092"/>
    </source>
</evidence>
<dbReference type="EC" id="3.1.-.-" evidence="6"/>
<comment type="subunit">
    <text evidence="6">Homodimer. Binds to stalled ribosomes, contacting rRNA.</text>
</comment>
<proteinExistence type="inferred from homology"/>
<dbReference type="CDD" id="cd03280">
    <property type="entry name" value="ABC_MutS2"/>
    <property type="match status" value="1"/>
</dbReference>
<dbReference type="PANTHER" id="PTHR48466">
    <property type="entry name" value="OS10G0509000 PROTEIN-RELATED"/>
    <property type="match status" value="1"/>
</dbReference>
<keyword evidence="6" id="KW-0238">DNA-binding</keyword>
<dbReference type="InterPro" id="IPR005747">
    <property type="entry name" value="MutS2"/>
</dbReference>
<dbReference type="Proteomes" id="UP000784880">
    <property type="component" value="Unassembled WGS sequence"/>
</dbReference>
<keyword evidence="7" id="KW-0175">Coiled coil</keyword>
<dbReference type="Pfam" id="PF00488">
    <property type="entry name" value="MutS_V"/>
    <property type="match status" value="1"/>
</dbReference>
<dbReference type="EC" id="3.6.4.-" evidence="6"/>
<keyword evidence="10" id="KW-1185">Reference proteome</keyword>
<keyword evidence="4 6" id="KW-0067">ATP-binding</keyword>
<keyword evidence="2 6" id="KW-0547">Nucleotide-binding</keyword>
<comment type="caution">
    <text evidence="9">The sequence shown here is derived from an EMBL/GenBank/DDBJ whole genome shotgun (WGS) entry which is preliminary data.</text>
</comment>
<evidence type="ECO:0000313" key="10">
    <source>
        <dbReference type="Proteomes" id="UP000784880"/>
    </source>
</evidence>
<dbReference type="PIRSF" id="PIRSF005814">
    <property type="entry name" value="MutS_YshD"/>
    <property type="match status" value="1"/>
</dbReference>
<dbReference type="RefSeq" id="WP_217068753.1">
    <property type="nucleotide sequence ID" value="NZ_JAHQCS010000172.1"/>
</dbReference>
<evidence type="ECO:0000256" key="1">
    <source>
        <dbReference type="ARBA" id="ARBA00022730"/>
    </source>
</evidence>
<gene>
    <name evidence="6" type="primary">mutS2</name>
    <name evidence="6" type="synonym">rqcU</name>
    <name evidence="9" type="ORF">KS419_21385</name>
</gene>
<comment type="similarity">
    <text evidence="6">Belongs to the DNA mismatch repair MutS family. MutS2 subfamily.</text>
</comment>
<dbReference type="InterPro" id="IPR045076">
    <property type="entry name" value="MutS"/>
</dbReference>
<evidence type="ECO:0000313" key="9">
    <source>
        <dbReference type="EMBL" id="MBU9714297.1"/>
    </source>
</evidence>
<dbReference type="PANTHER" id="PTHR48466:SF2">
    <property type="entry name" value="OS10G0509000 PROTEIN"/>
    <property type="match status" value="1"/>
</dbReference>